<evidence type="ECO:0000256" key="6">
    <source>
        <dbReference type="ARBA" id="ARBA00023136"/>
    </source>
</evidence>
<dbReference type="PROSITE" id="PS50262">
    <property type="entry name" value="G_PROTEIN_RECEP_F1_2"/>
    <property type="match status" value="1"/>
</dbReference>
<keyword evidence="2" id="KW-1003">Cell membrane</keyword>
<feature type="transmembrane region" description="Helical" evidence="10">
    <location>
        <begin position="245"/>
        <end position="265"/>
    </location>
</feature>
<dbReference type="GO" id="GO:0005886">
    <property type="term" value="C:plasma membrane"/>
    <property type="evidence" value="ECO:0007669"/>
    <property type="project" value="UniProtKB-SubCell"/>
</dbReference>
<evidence type="ECO:0000259" key="11">
    <source>
        <dbReference type="PROSITE" id="PS50262"/>
    </source>
</evidence>
<feature type="transmembrane region" description="Helical" evidence="10">
    <location>
        <begin position="148"/>
        <end position="167"/>
    </location>
</feature>
<feature type="transmembrane region" description="Helical" evidence="10">
    <location>
        <begin position="34"/>
        <end position="57"/>
    </location>
</feature>
<dbReference type="Proteomes" id="UP000271974">
    <property type="component" value="Unassembled WGS sequence"/>
</dbReference>
<dbReference type="Gene3D" id="1.20.1070.10">
    <property type="entry name" value="Rhodopsin 7-helix transmembrane proteins"/>
    <property type="match status" value="1"/>
</dbReference>
<feature type="transmembrane region" description="Helical" evidence="10">
    <location>
        <begin position="191"/>
        <end position="218"/>
    </location>
</feature>
<evidence type="ECO:0000256" key="8">
    <source>
        <dbReference type="ARBA" id="ARBA00023224"/>
    </source>
</evidence>
<evidence type="ECO:0000256" key="9">
    <source>
        <dbReference type="SAM" id="MobiDB-lite"/>
    </source>
</evidence>
<feature type="compositionally biased region" description="Basic and acidic residues" evidence="9">
    <location>
        <begin position="618"/>
        <end position="629"/>
    </location>
</feature>
<comment type="caution">
    <text evidence="12">The sequence shown here is derived from an EMBL/GenBank/DDBJ whole genome shotgun (WGS) entry which is preliminary data.</text>
</comment>
<evidence type="ECO:0000256" key="2">
    <source>
        <dbReference type="ARBA" id="ARBA00022475"/>
    </source>
</evidence>
<feature type="transmembrane region" description="Helical" evidence="10">
    <location>
        <begin position="69"/>
        <end position="90"/>
    </location>
</feature>
<evidence type="ECO:0000256" key="3">
    <source>
        <dbReference type="ARBA" id="ARBA00022692"/>
    </source>
</evidence>
<keyword evidence="5" id="KW-0297">G-protein coupled receptor</keyword>
<keyword evidence="8" id="KW-0807">Transducer</keyword>
<gene>
    <name evidence="12" type="ORF">EGW08_000102</name>
</gene>
<keyword evidence="13" id="KW-1185">Reference proteome</keyword>
<evidence type="ECO:0000256" key="4">
    <source>
        <dbReference type="ARBA" id="ARBA00022989"/>
    </source>
</evidence>
<dbReference type="OrthoDB" id="10034726at2759"/>
<evidence type="ECO:0000256" key="7">
    <source>
        <dbReference type="ARBA" id="ARBA00023170"/>
    </source>
</evidence>
<feature type="region of interest" description="Disordered" evidence="9">
    <location>
        <begin position="505"/>
        <end position="648"/>
    </location>
</feature>
<keyword evidence="3 10" id="KW-0812">Transmembrane</keyword>
<dbReference type="InterPro" id="IPR017452">
    <property type="entry name" value="GPCR_Rhodpsn_7TM"/>
</dbReference>
<dbReference type="CDD" id="cd00637">
    <property type="entry name" value="7tm_classA_rhodopsin-like"/>
    <property type="match status" value="1"/>
</dbReference>
<dbReference type="InterPro" id="IPR000276">
    <property type="entry name" value="GPCR_Rhodpsn"/>
</dbReference>
<evidence type="ECO:0000256" key="10">
    <source>
        <dbReference type="SAM" id="Phobius"/>
    </source>
</evidence>
<dbReference type="EMBL" id="RQTK01000002">
    <property type="protein sequence ID" value="RUS92078.1"/>
    <property type="molecule type" value="Genomic_DNA"/>
</dbReference>
<dbReference type="PRINTS" id="PR00237">
    <property type="entry name" value="GPCRRHODOPSN"/>
</dbReference>
<dbReference type="STRING" id="188477.A0A433UE74"/>
<accession>A0A433UE74</accession>
<dbReference type="PANTHER" id="PTHR22752">
    <property type="entry name" value="G PROTEIN-COUPLED RECEPTOR"/>
    <property type="match status" value="1"/>
</dbReference>
<keyword evidence="7" id="KW-0675">Receptor</keyword>
<feature type="compositionally biased region" description="Basic and acidic residues" evidence="9">
    <location>
        <begin position="584"/>
        <end position="594"/>
    </location>
</feature>
<keyword evidence="6 10" id="KW-0472">Membrane</keyword>
<organism evidence="12 13">
    <name type="scientific">Elysia chlorotica</name>
    <name type="common">Eastern emerald elysia</name>
    <name type="synonym">Sea slug</name>
    <dbReference type="NCBI Taxonomy" id="188477"/>
    <lineage>
        <taxon>Eukaryota</taxon>
        <taxon>Metazoa</taxon>
        <taxon>Spiralia</taxon>
        <taxon>Lophotrochozoa</taxon>
        <taxon>Mollusca</taxon>
        <taxon>Gastropoda</taxon>
        <taxon>Heterobranchia</taxon>
        <taxon>Euthyneura</taxon>
        <taxon>Panpulmonata</taxon>
        <taxon>Sacoglossa</taxon>
        <taxon>Placobranchoidea</taxon>
        <taxon>Plakobranchidae</taxon>
        <taxon>Elysia</taxon>
    </lineage>
</organism>
<dbReference type="GO" id="GO:0004930">
    <property type="term" value="F:G protein-coupled receptor activity"/>
    <property type="evidence" value="ECO:0007669"/>
    <property type="project" value="UniProtKB-KW"/>
</dbReference>
<dbReference type="PANTHER" id="PTHR22752:SF14">
    <property type="entry name" value="G-PROTEIN COUPLED RECEPTORS FAMILY 1 PROFILE DOMAIN-CONTAINING PROTEIN"/>
    <property type="match status" value="1"/>
</dbReference>
<protein>
    <recommendedName>
        <fullName evidence="11">G-protein coupled receptors family 1 profile domain-containing protein</fullName>
    </recommendedName>
</protein>
<feature type="domain" description="G-protein coupled receptors family 1 profile" evidence="11">
    <location>
        <begin position="48"/>
        <end position="301"/>
    </location>
</feature>
<evidence type="ECO:0000256" key="5">
    <source>
        <dbReference type="ARBA" id="ARBA00023040"/>
    </source>
</evidence>
<feature type="compositionally biased region" description="Basic and acidic residues" evidence="9">
    <location>
        <begin position="522"/>
        <end position="543"/>
    </location>
</feature>
<name>A0A433UE74_ELYCH</name>
<proteinExistence type="predicted"/>
<keyword evidence="4 10" id="KW-1133">Transmembrane helix</keyword>
<evidence type="ECO:0000313" key="13">
    <source>
        <dbReference type="Proteomes" id="UP000271974"/>
    </source>
</evidence>
<dbReference type="SUPFAM" id="SSF81321">
    <property type="entry name" value="Family A G protein-coupled receptor-like"/>
    <property type="match status" value="1"/>
</dbReference>
<evidence type="ECO:0000313" key="12">
    <source>
        <dbReference type="EMBL" id="RUS92078.1"/>
    </source>
</evidence>
<dbReference type="AlphaFoldDB" id="A0A433UE74"/>
<feature type="transmembrane region" description="Helical" evidence="10">
    <location>
        <begin position="285"/>
        <end position="303"/>
    </location>
</feature>
<sequence length="812" mass="90939">MIVSTQGNETYEAMTTPGTGNHTTQWHRAFSSTMAAILILASLIAILGNTMVLTVIIRHRGMRTRTNLFLVNLAVADLLVGILLMPFSIITMVSDGWIFGDGAICQFNGWMNSFCLITSIHTLMYIGIHKYFSIAHPLSKAFQLRTIIFLMSMAWIWAGICSTMNVWGLEIVYKNGTSQCGPKYPHSTKGYIIHVILQLTVMIVPFFTLVFCYTRMFLEIKKHSARLRKNSTVEEEYILATQKKVAVTLFIVLAFFFIMALPYVSYATYTTVNSTKVFPSYLNPVAYMFLYLNSMVNPIIYAFRSPAFREGYKEILCQTPNYVISDDSDYVPRTSRLASLVSNMRRGSNTSDSRLSAVLAGAESFADLSTPELKRACKVSPAPTTPTTLSPMDALSSKRAKLHKTRRKSLFDLLKATRQSNAQSVVHRNGDMIIMKGGKIVSVHRREQRRDNNDLLDRLTKLAQSAAKNEFKTIPGMNYKEQVAKTPKKMEIPVIETEIAEECEERYSRNGDVEETETTWETARKDDEADPRVPQKDACKADDTGIVNVQTSEGAKNNLHAGEDLDRGLNCQGTLNPQKDSEEDNRIRSQEKGDGNTSQAPTLAYHNAAQTDMAASEDCAHQQREKDDSVSSDTPFNFTETETGEPSTPAIFINLDDDDHVTGVIPLSPLTKEHLDRTVKLNEADPALDLEMSNRRQYERHRDKLSRQATSHYGRLYSGSSALSRSSEDVSSAGPRLLRLPSLEYLNPPSTIRASNSAACLRAPSFQASKKQASGEASSGPQLSFRARWQKLHFPSIRRSRQLQKQEINTKL</sequence>
<feature type="compositionally biased region" description="Polar residues" evidence="9">
    <location>
        <begin position="631"/>
        <end position="646"/>
    </location>
</feature>
<evidence type="ECO:0000256" key="1">
    <source>
        <dbReference type="ARBA" id="ARBA00004651"/>
    </source>
</evidence>
<comment type="subcellular location">
    <subcellularLocation>
        <location evidence="1">Cell membrane</location>
        <topology evidence="1">Multi-pass membrane protein</topology>
    </subcellularLocation>
</comment>
<dbReference type="Pfam" id="PF00001">
    <property type="entry name" value="7tm_1"/>
    <property type="match status" value="1"/>
</dbReference>
<reference evidence="12 13" key="1">
    <citation type="submission" date="2019-01" db="EMBL/GenBank/DDBJ databases">
        <title>A draft genome assembly of the solar-powered sea slug Elysia chlorotica.</title>
        <authorList>
            <person name="Cai H."/>
            <person name="Li Q."/>
            <person name="Fang X."/>
            <person name="Li J."/>
            <person name="Curtis N.E."/>
            <person name="Altenburger A."/>
            <person name="Shibata T."/>
            <person name="Feng M."/>
            <person name="Maeda T."/>
            <person name="Schwartz J.A."/>
            <person name="Shigenobu S."/>
            <person name="Lundholm N."/>
            <person name="Nishiyama T."/>
            <person name="Yang H."/>
            <person name="Hasebe M."/>
            <person name="Li S."/>
            <person name="Pierce S.K."/>
            <person name="Wang J."/>
        </authorList>
    </citation>
    <scope>NUCLEOTIDE SEQUENCE [LARGE SCALE GENOMIC DNA]</scope>
    <source>
        <strain evidence="12">EC2010</strain>
        <tissue evidence="12">Whole organism of an adult</tissue>
    </source>
</reference>